<dbReference type="AlphaFoldDB" id="A0A399D532"/>
<name>A0A399D532_9BACT</name>
<proteinExistence type="predicted"/>
<dbReference type="Proteomes" id="UP000266441">
    <property type="component" value="Unassembled WGS sequence"/>
</dbReference>
<protein>
    <submittedName>
        <fullName evidence="1">Uncharacterized protein</fullName>
    </submittedName>
</protein>
<dbReference type="EMBL" id="QWET01000002">
    <property type="protein sequence ID" value="RIH66667.1"/>
    <property type="molecule type" value="Genomic_DNA"/>
</dbReference>
<organism evidence="1 2">
    <name type="scientific">Mariniphaga sediminis</name>
    <dbReference type="NCBI Taxonomy" id="1628158"/>
    <lineage>
        <taxon>Bacteria</taxon>
        <taxon>Pseudomonadati</taxon>
        <taxon>Bacteroidota</taxon>
        <taxon>Bacteroidia</taxon>
        <taxon>Marinilabiliales</taxon>
        <taxon>Prolixibacteraceae</taxon>
        <taxon>Mariniphaga</taxon>
    </lineage>
</organism>
<dbReference type="RefSeq" id="WP_119348541.1">
    <property type="nucleotide sequence ID" value="NZ_QWET01000002.1"/>
</dbReference>
<accession>A0A399D532</accession>
<keyword evidence="2" id="KW-1185">Reference proteome</keyword>
<evidence type="ECO:0000313" key="1">
    <source>
        <dbReference type="EMBL" id="RIH66667.1"/>
    </source>
</evidence>
<sequence length="351" mass="40960">MTDMKNERFNFLMNNSEQTIKHLLLKHSNVAGNDAYGESYDALLKLPAVLYWKQNIPSEVNNTTILGSSDSCFENSFGKLVSFGLSFEDILSHGDLKKYVAFLKTKESNNIYDSLCRFVVAGYLFAANFSDDIVYETVISRINTLYNFITTSSAKYNIYASAASFKIPSQYKTKKLVNPVLYEKNELVLPLVYDIFVFYYVYDKLPEDTKKKIDCILEYVSDNRYQSFDYGYGLIKSPQNKYHFMGWSVHLPLYNEALSIDYFKNGLIHRMVLLSRFKNPDIETWISGVLEKLRDFQIDDYLYCFSNEYLPEIKNSYFMNGRHTSLNENRRKKIGRIVESTFYIHLINDCN</sequence>
<evidence type="ECO:0000313" key="2">
    <source>
        <dbReference type="Proteomes" id="UP000266441"/>
    </source>
</evidence>
<reference evidence="1 2" key="1">
    <citation type="journal article" date="2015" name="Int. J. Syst. Evol. Microbiol.">
        <title>Mariniphaga sediminis sp. nov., isolated from coastal sediment.</title>
        <authorList>
            <person name="Wang F.Q."/>
            <person name="Shen Q.Y."/>
            <person name="Chen G.J."/>
            <person name="Du Z.J."/>
        </authorList>
    </citation>
    <scope>NUCLEOTIDE SEQUENCE [LARGE SCALE GENOMIC DNA]</scope>
    <source>
        <strain evidence="1 2">SY21</strain>
    </source>
</reference>
<gene>
    <name evidence="1" type="ORF">D1164_03455</name>
</gene>
<comment type="caution">
    <text evidence="1">The sequence shown here is derived from an EMBL/GenBank/DDBJ whole genome shotgun (WGS) entry which is preliminary data.</text>
</comment>